<dbReference type="PANTHER" id="PTHR32309:SF13">
    <property type="entry name" value="FERRIC ENTEROBACTIN TRANSPORT PROTEIN FEPE"/>
    <property type="match status" value="1"/>
</dbReference>
<gene>
    <name evidence="22" type="ORF">H6G83_13120</name>
</gene>
<evidence type="ECO:0000256" key="15">
    <source>
        <dbReference type="ARBA" id="ARBA00023137"/>
    </source>
</evidence>
<proteinExistence type="inferred from homology"/>
<evidence type="ECO:0000256" key="3">
    <source>
        <dbReference type="ARBA" id="ARBA00007316"/>
    </source>
</evidence>
<organism evidence="22 23">
    <name type="scientific">Anabaena azotica FACHB-119</name>
    <dbReference type="NCBI Taxonomy" id="947527"/>
    <lineage>
        <taxon>Bacteria</taxon>
        <taxon>Bacillati</taxon>
        <taxon>Cyanobacteriota</taxon>
        <taxon>Cyanophyceae</taxon>
        <taxon>Nostocales</taxon>
        <taxon>Nostocaceae</taxon>
        <taxon>Anabaena</taxon>
        <taxon>Anabaena azotica</taxon>
    </lineage>
</organism>
<evidence type="ECO:0000256" key="16">
    <source>
        <dbReference type="ARBA" id="ARBA00051245"/>
    </source>
</evidence>
<keyword evidence="11" id="KW-0418">Kinase</keyword>
<evidence type="ECO:0000256" key="5">
    <source>
        <dbReference type="ARBA" id="ARBA00011903"/>
    </source>
</evidence>
<evidence type="ECO:0000256" key="11">
    <source>
        <dbReference type="ARBA" id="ARBA00022777"/>
    </source>
</evidence>
<comment type="similarity">
    <text evidence="3">Belongs to the CpsD/CapB family.</text>
</comment>
<evidence type="ECO:0000256" key="17">
    <source>
        <dbReference type="SAM" id="Coils"/>
    </source>
</evidence>
<evidence type="ECO:0000259" key="21">
    <source>
        <dbReference type="Pfam" id="PF13614"/>
    </source>
</evidence>
<evidence type="ECO:0000256" key="14">
    <source>
        <dbReference type="ARBA" id="ARBA00023136"/>
    </source>
</evidence>
<evidence type="ECO:0000256" key="9">
    <source>
        <dbReference type="ARBA" id="ARBA00022692"/>
    </source>
</evidence>
<dbReference type="SUPFAM" id="SSF52540">
    <property type="entry name" value="P-loop containing nucleoside triphosphate hydrolases"/>
    <property type="match status" value="1"/>
</dbReference>
<evidence type="ECO:0000256" key="12">
    <source>
        <dbReference type="ARBA" id="ARBA00022840"/>
    </source>
</evidence>
<dbReference type="Proteomes" id="UP000661112">
    <property type="component" value="Unassembled WGS sequence"/>
</dbReference>
<feature type="transmembrane region" description="Helical" evidence="19">
    <location>
        <begin position="55"/>
        <end position="75"/>
    </location>
</feature>
<evidence type="ECO:0000256" key="7">
    <source>
        <dbReference type="ARBA" id="ARBA00022519"/>
    </source>
</evidence>
<evidence type="ECO:0000256" key="6">
    <source>
        <dbReference type="ARBA" id="ARBA00022475"/>
    </source>
</evidence>
<keyword evidence="17" id="KW-0175">Coiled coil</keyword>
<evidence type="ECO:0000256" key="18">
    <source>
        <dbReference type="SAM" id="MobiDB-lite"/>
    </source>
</evidence>
<feature type="coiled-coil region" evidence="17">
    <location>
        <begin position="201"/>
        <end position="228"/>
    </location>
</feature>
<dbReference type="EMBL" id="JACJSG010000015">
    <property type="protein sequence ID" value="MBD2501531.1"/>
    <property type="molecule type" value="Genomic_DNA"/>
</dbReference>
<comment type="similarity">
    <text evidence="2">Belongs to the CpsC/CapA family.</text>
</comment>
<evidence type="ECO:0000256" key="13">
    <source>
        <dbReference type="ARBA" id="ARBA00022989"/>
    </source>
</evidence>
<dbReference type="InterPro" id="IPR050445">
    <property type="entry name" value="Bact_polysacc_biosynth/exp"/>
</dbReference>
<keyword evidence="13 19" id="KW-1133">Transmembrane helix</keyword>
<feature type="coiled-coil region" evidence="17">
    <location>
        <begin position="252"/>
        <end position="305"/>
    </location>
</feature>
<dbReference type="InterPro" id="IPR005702">
    <property type="entry name" value="Wzc-like_C"/>
</dbReference>
<evidence type="ECO:0000256" key="4">
    <source>
        <dbReference type="ARBA" id="ARBA00008883"/>
    </source>
</evidence>
<dbReference type="Gene3D" id="3.40.50.300">
    <property type="entry name" value="P-loop containing nucleotide triphosphate hydrolases"/>
    <property type="match status" value="1"/>
</dbReference>
<keyword evidence="23" id="KW-1185">Reference proteome</keyword>
<feature type="domain" description="Polysaccharide chain length determinant N-terminal" evidence="20">
    <location>
        <begin position="43"/>
        <end position="134"/>
    </location>
</feature>
<comment type="similarity">
    <text evidence="4">Belongs to the etk/wzc family.</text>
</comment>
<sequence length="719" mass="80604">MENNSYKSTQGVNTERKGNSQAPLFQPQPFSVPDTQEEESGLNVAKVVSLLQRRALVIAGVSLIATLAIAVHSTLNPKPTVYESNFRLLVEPVNEDSKAVTVVNEPNPVQSTLDYETQIQILKSPELMRSVVLELQKKYPDINYNVLLLSLTVQRVGETKIIEVRYSSQDPDQVKAVLDRIAKEYIEYSQERRQTKLRQGIRFIARELPSLQNRVDQIQKELQILKQKFNLNDPESLASQINNQTLELSSRRQEFDLQLAQARKNLAILKGKDGETVGLSDAQTYQQLLAQVRQLDVQIAAALNLLQEENPTVQTLKERRAYLLQLLHQEAQQQMQEKIGLAEVQLQRLEVANKELMKNEQLLEQKRRQLPVFTRQYTELQRRLQVATESLNRFLSTRENLKIRISQTELGWQLLEAPLRPQLAANSSYSIRGFLTSLVGSIALGVVTAFLLDKIDSTYHNVQALKADIKLPLIGNIPFEEQLDSSQSLNYQRWLLNLIPKVRRSPDKSEETGEYSTKFLEALRVLYTNLQLLNSDGAIRSLVISSATEGDGKSTVAFHLAIIAATMGQRVLIVDADLRQPTIHKLANVSTECGLSNLISSNLSVDEVTTQAPDITQLNIIAAGSIPPDPAKLLSSEKMKRLMQEFSQRFDLVIYDVPPFLGLADASLIAPSTDGVLMVVKIDKTDSSVLKAAIDDLKLLPVNILGVVGNAQKSRYGDY</sequence>
<keyword evidence="14 19" id="KW-0472">Membrane</keyword>
<dbReference type="PANTHER" id="PTHR32309">
    <property type="entry name" value="TYROSINE-PROTEIN KINASE"/>
    <property type="match status" value="1"/>
</dbReference>
<keyword evidence="9 19" id="KW-0812">Transmembrane</keyword>
<comment type="caution">
    <text evidence="22">The sequence shown here is derived from an EMBL/GenBank/DDBJ whole genome shotgun (WGS) entry which is preliminary data.</text>
</comment>
<feature type="region of interest" description="Disordered" evidence="18">
    <location>
        <begin position="1"/>
        <end position="37"/>
    </location>
</feature>
<evidence type="ECO:0000256" key="10">
    <source>
        <dbReference type="ARBA" id="ARBA00022741"/>
    </source>
</evidence>
<accession>A0ABR8D5V5</accession>
<reference evidence="22 23" key="1">
    <citation type="journal article" date="2020" name="ISME J.">
        <title>Comparative genomics reveals insights into cyanobacterial evolution and habitat adaptation.</title>
        <authorList>
            <person name="Chen M.Y."/>
            <person name="Teng W.K."/>
            <person name="Zhao L."/>
            <person name="Hu C.X."/>
            <person name="Zhou Y.K."/>
            <person name="Han B.P."/>
            <person name="Song L.R."/>
            <person name="Shu W.S."/>
        </authorList>
    </citation>
    <scope>NUCLEOTIDE SEQUENCE [LARGE SCALE GENOMIC DNA]</scope>
    <source>
        <strain evidence="22 23">FACHB-119</strain>
    </source>
</reference>
<dbReference type="InterPro" id="IPR027417">
    <property type="entry name" value="P-loop_NTPase"/>
</dbReference>
<protein>
    <recommendedName>
        <fullName evidence="5">non-specific protein-tyrosine kinase</fullName>
        <ecNumber evidence="5">2.7.10.2</ecNumber>
    </recommendedName>
</protein>
<dbReference type="InterPro" id="IPR003856">
    <property type="entry name" value="LPS_length_determ_N"/>
</dbReference>
<keyword evidence="10" id="KW-0547">Nucleotide-binding</keyword>
<evidence type="ECO:0000256" key="2">
    <source>
        <dbReference type="ARBA" id="ARBA00006683"/>
    </source>
</evidence>
<keyword evidence="15" id="KW-0829">Tyrosine-protein kinase</keyword>
<dbReference type="RefSeq" id="WP_190472529.1">
    <property type="nucleotide sequence ID" value="NZ_JACJSG010000015.1"/>
</dbReference>
<dbReference type="InterPro" id="IPR025669">
    <property type="entry name" value="AAA_dom"/>
</dbReference>
<evidence type="ECO:0000259" key="20">
    <source>
        <dbReference type="Pfam" id="PF02706"/>
    </source>
</evidence>
<evidence type="ECO:0000256" key="19">
    <source>
        <dbReference type="SAM" id="Phobius"/>
    </source>
</evidence>
<dbReference type="EC" id="2.7.10.2" evidence="5"/>
<name>A0ABR8D5V5_9NOST</name>
<evidence type="ECO:0000256" key="1">
    <source>
        <dbReference type="ARBA" id="ARBA00004429"/>
    </source>
</evidence>
<comment type="catalytic activity">
    <reaction evidence="16">
        <text>L-tyrosyl-[protein] + ATP = O-phospho-L-tyrosyl-[protein] + ADP + H(+)</text>
        <dbReference type="Rhea" id="RHEA:10596"/>
        <dbReference type="Rhea" id="RHEA-COMP:10136"/>
        <dbReference type="Rhea" id="RHEA-COMP:20101"/>
        <dbReference type="ChEBI" id="CHEBI:15378"/>
        <dbReference type="ChEBI" id="CHEBI:30616"/>
        <dbReference type="ChEBI" id="CHEBI:46858"/>
        <dbReference type="ChEBI" id="CHEBI:61978"/>
        <dbReference type="ChEBI" id="CHEBI:456216"/>
        <dbReference type="EC" id="2.7.10.2"/>
    </reaction>
</comment>
<evidence type="ECO:0000256" key="8">
    <source>
        <dbReference type="ARBA" id="ARBA00022679"/>
    </source>
</evidence>
<keyword evidence="6" id="KW-1003">Cell membrane</keyword>
<dbReference type="NCBIfam" id="TIGR01007">
    <property type="entry name" value="eps_fam"/>
    <property type="match status" value="1"/>
</dbReference>
<evidence type="ECO:0000313" key="23">
    <source>
        <dbReference type="Proteomes" id="UP000661112"/>
    </source>
</evidence>
<comment type="subcellular location">
    <subcellularLocation>
        <location evidence="1">Cell inner membrane</location>
        <topology evidence="1">Multi-pass membrane protein</topology>
    </subcellularLocation>
</comment>
<keyword evidence="7" id="KW-0997">Cell inner membrane</keyword>
<feature type="domain" description="AAA" evidence="21">
    <location>
        <begin position="543"/>
        <end position="683"/>
    </location>
</feature>
<dbReference type="CDD" id="cd05387">
    <property type="entry name" value="BY-kinase"/>
    <property type="match status" value="1"/>
</dbReference>
<keyword evidence="8" id="KW-0808">Transferase</keyword>
<feature type="compositionally biased region" description="Polar residues" evidence="18">
    <location>
        <begin position="1"/>
        <end position="23"/>
    </location>
</feature>
<dbReference type="Pfam" id="PF13614">
    <property type="entry name" value="AAA_31"/>
    <property type="match status" value="1"/>
</dbReference>
<dbReference type="Pfam" id="PF02706">
    <property type="entry name" value="Wzz"/>
    <property type="match status" value="1"/>
</dbReference>
<feature type="coiled-coil region" evidence="17">
    <location>
        <begin position="332"/>
        <end position="383"/>
    </location>
</feature>
<evidence type="ECO:0000313" key="22">
    <source>
        <dbReference type="EMBL" id="MBD2501531.1"/>
    </source>
</evidence>
<keyword evidence="12" id="KW-0067">ATP-binding</keyword>